<evidence type="ECO:0000259" key="7">
    <source>
        <dbReference type="SMART" id="SM00479"/>
    </source>
</evidence>
<keyword evidence="6" id="KW-0539">Nucleus</keyword>
<name>A0A9Q0M2S2_BLOTA</name>
<keyword evidence="5" id="KW-0269">Exonuclease</keyword>
<proteinExistence type="inferred from homology"/>
<dbReference type="SMART" id="SM00479">
    <property type="entry name" value="EXOIII"/>
    <property type="match status" value="1"/>
</dbReference>
<reference evidence="8" key="1">
    <citation type="submission" date="2022-12" db="EMBL/GenBank/DDBJ databases">
        <title>Genome assemblies of Blomia tropicalis.</title>
        <authorList>
            <person name="Cui Y."/>
        </authorList>
    </citation>
    <scope>NUCLEOTIDE SEQUENCE</scope>
    <source>
        <tissue evidence="8">Adult mites</tissue>
    </source>
</reference>
<evidence type="ECO:0000256" key="1">
    <source>
        <dbReference type="ARBA" id="ARBA00004123"/>
    </source>
</evidence>
<protein>
    <recommendedName>
        <fullName evidence="7">Exonuclease domain-containing protein</fullName>
    </recommendedName>
</protein>
<dbReference type="OMA" id="VFGWRNA"/>
<evidence type="ECO:0000256" key="2">
    <source>
        <dbReference type="ARBA" id="ARBA00006357"/>
    </source>
</evidence>
<dbReference type="GO" id="GO:0010629">
    <property type="term" value="P:negative regulation of gene expression"/>
    <property type="evidence" value="ECO:0007669"/>
    <property type="project" value="UniProtKB-ARBA"/>
</dbReference>
<dbReference type="PANTHER" id="PTHR12801">
    <property type="entry name" value="RNA EXONUCLEASE REXO1 / RECO3 FAMILY MEMBER-RELATED"/>
    <property type="match status" value="1"/>
</dbReference>
<dbReference type="InterPro" id="IPR047021">
    <property type="entry name" value="REXO1/3/4-like"/>
</dbReference>
<dbReference type="GO" id="GO:0003676">
    <property type="term" value="F:nucleic acid binding"/>
    <property type="evidence" value="ECO:0007669"/>
    <property type="project" value="InterPro"/>
</dbReference>
<gene>
    <name evidence="8" type="ORF">RDWZM_008946</name>
</gene>
<evidence type="ECO:0000256" key="3">
    <source>
        <dbReference type="ARBA" id="ARBA00022722"/>
    </source>
</evidence>
<sequence length="315" mass="36348">MPRSRILPYLDRLVMPQDYFFEYKVPIPSKNDPSVAVLNPKLIAESETFSLFEDKKEILCNGCNKYIPFNSFYTGQCHHHSGRYIGYMKMWSCCKDKYQKLATISPCTVKIGHVNNGNFYLERFQGFDRVIGKSNANNFIIAIDCEMCYTQFGLELCQVTLVDLDGNILLSTLVQPVRPVVDYNTEYSGIEAKDFENSQNPIETFESVRAKIRNIISPDTYIVGHGLDCDLRILRLFHDRIIDTSYLYPHSDGLPVRHKLKYLTKKYLKVEIQNQSTGHDSTVDARMALKLFKLKILQQEVKVSNKIPLALKRCF</sequence>
<keyword evidence="3" id="KW-0540">Nuclease</keyword>
<feature type="domain" description="Exonuclease" evidence="7">
    <location>
        <begin position="139"/>
        <end position="301"/>
    </location>
</feature>
<dbReference type="InterPro" id="IPR034922">
    <property type="entry name" value="REX1-like_exo"/>
</dbReference>
<evidence type="ECO:0000256" key="4">
    <source>
        <dbReference type="ARBA" id="ARBA00022801"/>
    </source>
</evidence>
<accession>A0A9Q0M2S2</accession>
<evidence type="ECO:0000256" key="6">
    <source>
        <dbReference type="ARBA" id="ARBA00023242"/>
    </source>
</evidence>
<organism evidence="8 9">
    <name type="scientific">Blomia tropicalis</name>
    <name type="common">Mite</name>
    <dbReference type="NCBI Taxonomy" id="40697"/>
    <lineage>
        <taxon>Eukaryota</taxon>
        <taxon>Metazoa</taxon>
        <taxon>Ecdysozoa</taxon>
        <taxon>Arthropoda</taxon>
        <taxon>Chelicerata</taxon>
        <taxon>Arachnida</taxon>
        <taxon>Acari</taxon>
        <taxon>Acariformes</taxon>
        <taxon>Sarcoptiformes</taxon>
        <taxon>Astigmata</taxon>
        <taxon>Glycyphagoidea</taxon>
        <taxon>Echimyopodidae</taxon>
        <taxon>Blomia</taxon>
    </lineage>
</organism>
<dbReference type="Proteomes" id="UP001142055">
    <property type="component" value="Chromosome 3"/>
</dbReference>
<dbReference type="EMBL" id="JAPWDV010000003">
    <property type="protein sequence ID" value="KAJ6217789.1"/>
    <property type="molecule type" value="Genomic_DNA"/>
</dbReference>
<dbReference type="GO" id="GO:0005634">
    <property type="term" value="C:nucleus"/>
    <property type="evidence" value="ECO:0007669"/>
    <property type="project" value="UniProtKB-SubCell"/>
</dbReference>
<dbReference type="AlphaFoldDB" id="A0A9Q0M2S2"/>
<dbReference type="InterPro" id="IPR013520">
    <property type="entry name" value="Ribonucl_H"/>
</dbReference>
<dbReference type="GO" id="GO:0004527">
    <property type="term" value="F:exonuclease activity"/>
    <property type="evidence" value="ECO:0007669"/>
    <property type="project" value="UniProtKB-KW"/>
</dbReference>
<comment type="caution">
    <text evidence="8">The sequence shown here is derived from an EMBL/GenBank/DDBJ whole genome shotgun (WGS) entry which is preliminary data.</text>
</comment>
<dbReference type="Gene3D" id="3.30.420.10">
    <property type="entry name" value="Ribonuclease H-like superfamily/Ribonuclease H"/>
    <property type="match status" value="1"/>
</dbReference>
<dbReference type="CDD" id="cd06145">
    <property type="entry name" value="REX1_like"/>
    <property type="match status" value="1"/>
</dbReference>
<evidence type="ECO:0000313" key="9">
    <source>
        <dbReference type="Proteomes" id="UP001142055"/>
    </source>
</evidence>
<dbReference type="FunFam" id="3.30.420.10:FF:000031">
    <property type="entry name" value="RNA exonuclease 1"/>
    <property type="match status" value="1"/>
</dbReference>
<keyword evidence="4" id="KW-0378">Hydrolase</keyword>
<keyword evidence="9" id="KW-1185">Reference proteome</keyword>
<dbReference type="PANTHER" id="PTHR12801:SF115">
    <property type="entry name" value="FI18136P1-RELATED"/>
    <property type="match status" value="1"/>
</dbReference>
<evidence type="ECO:0000313" key="8">
    <source>
        <dbReference type="EMBL" id="KAJ6217789.1"/>
    </source>
</evidence>
<dbReference type="Pfam" id="PF00929">
    <property type="entry name" value="RNase_T"/>
    <property type="match status" value="1"/>
</dbReference>
<comment type="similarity">
    <text evidence="2">Belongs to the REXO1/REXO3 family.</text>
</comment>
<evidence type="ECO:0000256" key="5">
    <source>
        <dbReference type="ARBA" id="ARBA00022839"/>
    </source>
</evidence>
<dbReference type="SUPFAM" id="SSF53098">
    <property type="entry name" value="Ribonuclease H-like"/>
    <property type="match status" value="1"/>
</dbReference>
<comment type="subcellular location">
    <subcellularLocation>
        <location evidence="1">Nucleus</location>
    </subcellularLocation>
</comment>
<dbReference type="InterPro" id="IPR012337">
    <property type="entry name" value="RNaseH-like_sf"/>
</dbReference>
<dbReference type="InterPro" id="IPR036397">
    <property type="entry name" value="RNaseH_sf"/>
</dbReference>